<name>A0A8B8G8U9_9HEMI</name>
<evidence type="ECO:0000256" key="1">
    <source>
        <dbReference type="SAM" id="Phobius"/>
    </source>
</evidence>
<keyword evidence="1" id="KW-1133">Transmembrane helix</keyword>
<organism evidence="2 3">
    <name type="scientific">Sipha flava</name>
    <name type="common">yellow sugarcane aphid</name>
    <dbReference type="NCBI Taxonomy" id="143950"/>
    <lineage>
        <taxon>Eukaryota</taxon>
        <taxon>Metazoa</taxon>
        <taxon>Ecdysozoa</taxon>
        <taxon>Arthropoda</taxon>
        <taxon>Hexapoda</taxon>
        <taxon>Insecta</taxon>
        <taxon>Pterygota</taxon>
        <taxon>Neoptera</taxon>
        <taxon>Paraneoptera</taxon>
        <taxon>Hemiptera</taxon>
        <taxon>Sternorrhyncha</taxon>
        <taxon>Aphidomorpha</taxon>
        <taxon>Aphidoidea</taxon>
        <taxon>Aphididae</taxon>
        <taxon>Sipha</taxon>
    </lineage>
</organism>
<dbReference type="GeneID" id="112689675"/>
<keyword evidence="1" id="KW-0472">Membrane</keyword>
<dbReference type="AlphaFoldDB" id="A0A8B8G8U9"/>
<sequence length="310" mass="35479">MNKFFKLRVTSDFLVNSLCAITIGAGFTELTANVFLNKLYVQVCKEATKNKKPVVLSESLRKLHDDVTRDIKLTDFQKIFSTPFVAEGLDPINIGCINYRTGCYIGIPSYYDLNDIISSSNAENLELQDYIYLMKENSESSKKFMDSLNLSESAKKYSIARELILTDNSQIFIKSISWSMISIPMYLLGNTILNLLPANPIKIRFLALFLLCNVGVFICLLLRTGIENFYQIQADKKLCNINEEYIHGGIEYYEKLIQRNLALRDIVPNGDQLYSENGNKHSFISLFSELPLTYRKAYLEKKLKNENNKS</sequence>
<proteinExistence type="predicted"/>
<reference evidence="3" key="1">
    <citation type="submission" date="2025-08" db="UniProtKB">
        <authorList>
            <consortium name="RefSeq"/>
        </authorList>
    </citation>
    <scope>IDENTIFICATION</scope>
    <source>
        <tissue evidence="3">Whole body</tissue>
    </source>
</reference>
<feature type="transmembrane region" description="Helical" evidence="1">
    <location>
        <begin position="171"/>
        <end position="189"/>
    </location>
</feature>
<keyword evidence="2" id="KW-1185">Reference proteome</keyword>
<dbReference type="InterPro" id="IPR026620">
    <property type="entry name" value="TMEM177"/>
</dbReference>
<protein>
    <submittedName>
        <fullName evidence="3">Transmembrane protein 177-like</fullName>
    </submittedName>
</protein>
<gene>
    <name evidence="3" type="primary">LOC112689675</name>
</gene>
<dbReference type="RefSeq" id="XP_025419293.1">
    <property type="nucleotide sequence ID" value="XM_025563508.1"/>
</dbReference>
<evidence type="ECO:0000313" key="3">
    <source>
        <dbReference type="RefSeq" id="XP_025419293.1"/>
    </source>
</evidence>
<dbReference type="PANTHER" id="PTHR21824">
    <property type="entry name" value="TRANSMEMBRANE PROTEIN 177"/>
    <property type="match status" value="1"/>
</dbReference>
<accession>A0A8B8G8U9</accession>
<dbReference type="GO" id="GO:0016020">
    <property type="term" value="C:membrane"/>
    <property type="evidence" value="ECO:0007669"/>
    <property type="project" value="TreeGrafter"/>
</dbReference>
<dbReference type="OrthoDB" id="110174at2759"/>
<dbReference type="PANTHER" id="PTHR21824:SF4">
    <property type="entry name" value="TRANSMEMBRANE PROTEIN 177"/>
    <property type="match status" value="1"/>
</dbReference>
<feature type="transmembrane region" description="Helical" evidence="1">
    <location>
        <begin position="201"/>
        <end position="222"/>
    </location>
</feature>
<dbReference type="Proteomes" id="UP000694846">
    <property type="component" value="Unplaced"/>
</dbReference>
<keyword evidence="1" id="KW-0812">Transmembrane</keyword>
<evidence type="ECO:0000313" key="2">
    <source>
        <dbReference type="Proteomes" id="UP000694846"/>
    </source>
</evidence>